<dbReference type="InterPro" id="IPR036638">
    <property type="entry name" value="HLH_DNA-bd_sf"/>
</dbReference>
<comment type="subcellular location">
    <subcellularLocation>
        <location evidence="1">Nucleus</location>
    </subcellularLocation>
</comment>
<evidence type="ECO:0000256" key="5">
    <source>
        <dbReference type="SAM" id="MobiDB-lite"/>
    </source>
</evidence>
<evidence type="ECO:0000256" key="3">
    <source>
        <dbReference type="ARBA" id="ARBA00023163"/>
    </source>
</evidence>
<feature type="region of interest" description="Disordered" evidence="5">
    <location>
        <begin position="202"/>
        <end position="259"/>
    </location>
</feature>
<dbReference type="SMART" id="SM00353">
    <property type="entry name" value="HLH"/>
    <property type="match status" value="1"/>
</dbReference>
<keyword evidence="4" id="KW-0539">Nucleus</keyword>
<dbReference type="GO" id="GO:0005634">
    <property type="term" value="C:nucleus"/>
    <property type="evidence" value="ECO:0007669"/>
    <property type="project" value="UniProtKB-SubCell"/>
</dbReference>
<proteinExistence type="predicted"/>
<dbReference type="SUPFAM" id="SSF47459">
    <property type="entry name" value="HLH, helix-loop-helix DNA-binding domain"/>
    <property type="match status" value="1"/>
</dbReference>
<dbReference type="InterPro" id="IPR024097">
    <property type="entry name" value="bHLH_ZIP_TF"/>
</dbReference>
<dbReference type="Gene3D" id="4.10.280.10">
    <property type="entry name" value="Helix-loop-helix DNA-binding domain"/>
    <property type="match status" value="1"/>
</dbReference>
<dbReference type="AlphaFoldDB" id="A0AAW1HNA7"/>
<evidence type="ECO:0000313" key="8">
    <source>
        <dbReference type="Proteomes" id="UP001443914"/>
    </source>
</evidence>
<dbReference type="CDD" id="cd18919">
    <property type="entry name" value="bHLH_AtBPE_like"/>
    <property type="match status" value="1"/>
</dbReference>
<dbReference type="GO" id="GO:0003700">
    <property type="term" value="F:DNA-binding transcription factor activity"/>
    <property type="evidence" value="ECO:0007669"/>
    <property type="project" value="TreeGrafter"/>
</dbReference>
<organism evidence="7 8">
    <name type="scientific">Saponaria officinalis</name>
    <name type="common">Common soapwort</name>
    <name type="synonym">Lychnis saponaria</name>
    <dbReference type="NCBI Taxonomy" id="3572"/>
    <lineage>
        <taxon>Eukaryota</taxon>
        <taxon>Viridiplantae</taxon>
        <taxon>Streptophyta</taxon>
        <taxon>Embryophyta</taxon>
        <taxon>Tracheophyta</taxon>
        <taxon>Spermatophyta</taxon>
        <taxon>Magnoliopsida</taxon>
        <taxon>eudicotyledons</taxon>
        <taxon>Gunneridae</taxon>
        <taxon>Pentapetalae</taxon>
        <taxon>Caryophyllales</taxon>
        <taxon>Caryophyllaceae</taxon>
        <taxon>Caryophylleae</taxon>
        <taxon>Saponaria</taxon>
    </lineage>
</organism>
<sequence>MNSAYLDMKHSLNTATSFAGVKGMEMSVLERQKMVLKRQQEQILKLQQEELNCYNDVSMLSYLPAQSQSFQMLNMGCGRPSTVAAGPTTTEFTNREIKADPNTENGWVDFGVQQSGVTVDHSGVESAGQVNSSCYGMDYAISRTASLPPTAPVAEATVKIHHDNVKGEENSPLEQKLGVETWRECSKKRKAEKSLMTPKVGEAEACNRSKKSKGCPKEEESKTTEHKCNRNNSGQTKQKEINDIKNKKTSGCTSRDNSKTYEVQKPDYIHVRARRGQATDSHSLAERVRREKISERMRYLQDLVPGCSKITGKAGMLDEIINYVQSLQRQVEFLSMKLAVASPAVDFNIDELIAKEVLAACSSSLPTMGVSPDFTSPNYLQYNLVQQMDPVCGSEVVGSSIDMGLQRNIKAPVSTPDPFFDTSCFNHITNSIIWDADLQNAYSMEFQQGRPLQTFTGTIDAGNLKLGM</sequence>
<dbReference type="PROSITE" id="PS50888">
    <property type="entry name" value="BHLH"/>
    <property type="match status" value="1"/>
</dbReference>
<evidence type="ECO:0000256" key="2">
    <source>
        <dbReference type="ARBA" id="ARBA00023015"/>
    </source>
</evidence>
<comment type="caution">
    <text evidence="7">The sequence shown here is derived from an EMBL/GenBank/DDBJ whole genome shotgun (WGS) entry which is preliminary data.</text>
</comment>
<accession>A0AAW1HNA7</accession>
<evidence type="ECO:0000256" key="1">
    <source>
        <dbReference type="ARBA" id="ARBA00004123"/>
    </source>
</evidence>
<dbReference type="Proteomes" id="UP001443914">
    <property type="component" value="Unassembled WGS sequence"/>
</dbReference>
<dbReference type="Pfam" id="PF00010">
    <property type="entry name" value="HLH"/>
    <property type="match status" value="1"/>
</dbReference>
<feature type="compositionally biased region" description="Basic and acidic residues" evidence="5">
    <location>
        <begin position="215"/>
        <end position="228"/>
    </location>
</feature>
<dbReference type="EMBL" id="JBDFQZ010000011">
    <property type="protein sequence ID" value="KAK9677856.1"/>
    <property type="molecule type" value="Genomic_DNA"/>
</dbReference>
<dbReference type="PANTHER" id="PTHR12565:SF456">
    <property type="entry name" value="BHLH DOMAIN-CONTAINING PROTEIN"/>
    <property type="match status" value="1"/>
</dbReference>
<protein>
    <recommendedName>
        <fullName evidence="6">BHLH domain-containing protein</fullName>
    </recommendedName>
</protein>
<name>A0AAW1HNA7_SAPOF</name>
<evidence type="ECO:0000313" key="7">
    <source>
        <dbReference type="EMBL" id="KAK9677857.1"/>
    </source>
</evidence>
<feature type="compositionally biased region" description="Basic and acidic residues" evidence="5">
    <location>
        <begin position="237"/>
        <end position="246"/>
    </location>
</feature>
<dbReference type="InterPro" id="IPR011598">
    <property type="entry name" value="bHLH_dom"/>
</dbReference>
<keyword evidence="2" id="KW-0805">Transcription regulation</keyword>
<evidence type="ECO:0000259" key="6">
    <source>
        <dbReference type="PROSITE" id="PS50888"/>
    </source>
</evidence>
<evidence type="ECO:0000256" key="4">
    <source>
        <dbReference type="ARBA" id="ARBA00023242"/>
    </source>
</evidence>
<dbReference type="GO" id="GO:0046983">
    <property type="term" value="F:protein dimerization activity"/>
    <property type="evidence" value="ECO:0007669"/>
    <property type="project" value="InterPro"/>
</dbReference>
<dbReference type="PANTHER" id="PTHR12565">
    <property type="entry name" value="STEROL REGULATORY ELEMENT-BINDING PROTEIN"/>
    <property type="match status" value="1"/>
</dbReference>
<dbReference type="EMBL" id="JBDFQZ010000011">
    <property type="protein sequence ID" value="KAK9677857.1"/>
    <property type="molecule type" value="Genomic_DNA"/>
</dbReference>
<keyword evidence="3" id="KW-0804">Transcription</keyword>
<dbReference type="FunFam" id="4.10.280.10:FF:000002">
    <property type="entry name" value="Basic helix-loop-helix transcription factor"/>
    <property type="match status" value="1"/>
</dbReference>
<gene>
    <name evidence="7" type="ORF">RND81_11G171700</name>
</gene>
<reference evidence="7 8" key="1">
    <citation type="submission" date="2024-03" db="EMBL/GenBank/DDBJ databases">
        <title>WGS assembly of Saponaria officinalis var. Norfolk2.</title>
        <authorList>
            <person name="Jenkins J."/>
            <person name="Shu S."/>
            <person name="Grimwood J."/>
            <person name="Barry K."/>
            <person name="Goodstein D."/>
            <person name="Schmutz J."/>
            <person name="Leebens-Mack J."/>
            <person name="Osbourn A."/>
        </authorList>
    </citation>
    <scope>NUCLEOTIDE SEQUENCE [LARGE SCALE GENOMIC DNA]</scope>
    <source>
        <strain evidence="8">cv. Norfolk2</strain>
        <strain evidence="7">JIC</strain>
        <tissue evidence="7">Leaf</tissue>
    </source>
</reference>
<feature type="domain" description="BHLH" evidence="6">
    <location>
        <begin position="277"/>
        <end position="327"/>
    </location>
</feature>
<keyword evidence="8" id="KW-1185">Reference proteome</keyword>